<proteinExistence type="predicted"/>
<gene>
    <name evidence="2" type="ORF">SAMN05216199_0166</name>
</gene>
<dbReference type="STRING" id="587636.SAMN05216199_0166"/>
<feature type="non-terminal residue" evidence="2">
    <location>
        <position position="1"/>
    </location>
</feature>
<dbReference type="RefSeq" id="WP_177180464.1">
    <property type="nucleotide sequence ID" value="NZ_FOHB01000011.1"/>
</dbReference>
<evidence type="ECO:0000259" key="1">
    <source>
        <dbReference type="SMART" id="SM00507"/>
    </source>
</evidence>
<protein>
    <recommendedName>
        <fullName evidence="1">HNH nuclease domain-containing protein</fullName>
    </recommendedName>
</protein>
<dbReference type="SMART" id="SM00507">
    <property type="entry name" value="HNHc"/>
    <property type="match status" value="1"/>
</dbReference>
<dbReference type="AlphaFoldDB" id="A0A1H9XRD1"/>
<feature type="domain" description="HNH nuclease" evidence="1">
    <location>
        <begin position="35"/>
        <end position="85"/>
    </location>
</feature>
<evidence type="ECO:0000313" key="2">
    <source>
        <dbReference type="EMBL" id="SES48706.1"/>
    </source>
</evidence>
<dbReference type="Proteomes" id="UP000199019">
    <property type="component" value="Unassembled WGS sequence"/>
</dbReference>
<sequence>RRLACEADLIPAVLGTNSELLDVGRRKRLVPPAIRLAAWLRDRGCTWPGCTVPAQWCDAHHGTPWWQGGHTSLANTALLCGRHHTLVHDRDLTCTITDTQVTWHL</sequence>
<keyword evidence="3" id="KW-1185">Reference proteome</keyword>
<dbReference type="CDD" id="cd00085">
    <property type="entry name" value="HNHc"/>
    <property type="match status" value="1"/>
</dbReference>
<evidence type="ECO:0000313" key="3">
    <source>
        <dbReference type="Proteomes" id="UP000199019"/>
    </source>
</evidence>
<name>A0A1H9XRD1_9MICO</name>
<organism evidence="2 3">
    <name type="scientific">Pedococcus cremeus</name>
    <dbReference type="NCBI Taxonomy" id="587636"/>
    <lineage>
        <taxon>Bacteria</taxon>
        <taxon>Bacillati</taxon>
        <taxon>Actinomycetota</taxon>
        <taxon>Actinomycetes</taxon>
        <taxon>Micrococcales</taxon>
        <taxon>Intrasporangiaceae</taxon>
        <taxon>Pedococcus</taxon>
    </lineage>
</organism>
<dbReference type="InterPro" id="IPR003615">
    <property type="entry name" value="HNH_nuc"/>
</dbReference>
<dbReference type="EMBL" id="FOHB01000011">
    <property type="protein sequence ID" value="SES48706.1"/>
    <property type="molecule type" value="Genomic_DNA"/>
</dbReference>
<accession>A0A1H9XRD1</accession>
<dbReference type="Gene3D" id="1.10.30.50">
    <property type="match status" value="1"/>
</dbReference>
<reference evidence="3" key="1">
    <citation type="submission" date="2016-10" db="EMBL/GenBank/DDBJ databases">
        <authorList>
            <person name="Varghese N."/>
            <person name="Submissions S."/>
        </authorList>
    </citation>
    <scope>NUCLEOTIDE SEQUENCE [LARGE SCALE GENOMIC DNA]</scope>
    <source>
        <strain evidence="3">CGMCC 1.6963</strain>
    </source>
</reference>